<comment type="catalytic activity">
    <reaction evidence="11">
        <text>chlorophyllide a + oxidized 2[4Fe-4S]-[ferredoxin] + 2 ADP + 2 phosphate = protochlorophyllide a + reduced 2[4Fe-4S]-[ferredoxin] + 2 ATP + 2 H2O</text>
        <dbReference type="Rhea" id="RHEA:28202"/>
        <dbReference type="Rhea" id="RHEA-COMP:10002"/>
        <dbReference type="Rhea" id="RHEA-COMP:10004"/>
        <dbReference type="ChEBI" id="CHEBI:15377"/>
        <dbReference type="ChEBI" id="CHEBI:30616"/>
        <dbReference type="ChEBI" id="CHEBI:33722"/>
        <dbReference type="ChEBI" id="CHEBI:33723"/>
        <dbReference type="ChEBI" id="CHEBI:43474"/>
        <dbReference type="ChEBI" id="CHEBI:83348"/>
        <dbReference type="ChEBI" id="CHEBI:83350"/>
        <dbReference type="ChEBI" id="CHEBI:456216"/>
        <dbReference type="EC" id="1.3.7.7"/>
    </reaction>
</comment>
<keyword evidence="2 11" id="KW-0602">Photosynthesis</keyword>
<dbReference type="RefSeq" id="WP_406855331.1">
    <property type="nucleotide sequence ID" value="NZ_CP157484.1"/>
</dbReference>
<evidence type="ECO:0000313" key="13">
    <source>
        <dbReference type="EMBL" id="XBO38493.1"/>
    </source>
</evidence>
<dbReference type="GO" id="GO:0051539">
    <property type="term" value="F:4 iron, 4 sulfur cluster binding"/>
    <property type="evidence" value="ECO:0007669"/>
    <property type="project" value="UniProtKB-UniRule"/>
</dbReference>
<dbReference type="GO" id="GO:0016730">
    <property type="term" value="F:oxidoreductase activity, acting on iron-sulfur proteins as donors"/>
    <property type="evidence" value="ECO:0007669"/>
    <property type="project" value="InterPro"/>
</dbReference>
<comment type="pathway">
    <text evidence="11">Porphyrin-containing compound metabolism; bacteriochlorophyll biosynthesis (light-independent).</text>
</comment>
<keyword evidence="6 11" id="KW-0560">Oxidoreductase</keyword>
<keyword evidence="7 11" id="KW-0408">Iron</keyword>
<feature type="binding site" evidence="11">
    <location>
        <position position="118"/>
    </location>
    <ligand>
        <name>[4Fe-4S] cluster</name>
        <dbReference type="ChEBI" id="CHEBI:49883"/>
        <note>ligand shared with heterodimeric partner</note>
    </ligand>
</feature>
<dbReference type="NCBIfam" id="NF002768">
    <property type="entry name" value="PRK02842.1"/>
    <property type="match status" value="1"/>
</dbReference>
<evidence type="ECO:0000256" key="9">
    <source>
        <dbReference type="ARBA" id="ARBA00023171"/>
    </source>
</evidence>
<evidence type="ECO:0000256" key="1">
    <source>
        <dbReference type="ARBA" id="ARBA00022485"/>
    </source>
</evidence>
<feature type="binding site" evidence="11">
    <location>
        <position position="57"/>
    </location>
    <ligand>
        <name>[4Fe-4S] cluster</name>
        <dbReference type="ChEBI" id="CHEBI:49883"/>
        <note>ligand shared with heterodimeric partner</note>
    </ligand>
</feature>
<keyword evidence="8 11" id="KW-0411">Iron-sulfur</keyword>
<name>A0AAU7JDZ5_9HYPH</name>
<dbReference type="GO" id="GO:0005524">
    <property type="term" value="F:ATP binding"/>
    <property type="evidence" value="ECO:0007669"/>
    <property type="project" value="UniProtKB-UniRule"/>
</dbReference>
<dbReference type="GO" id="GO:0036070">
    <property type="term" value="P:light-independent bacteriochlorophyll biosynthetic process"/>
    <property type="evidence" value="ECO:0007669"/>
    <property type="project" value="UniProtKB-UniRule"/>
</dbReference>
<dbReference type="NCBIfam" id="TIGR01279">
    <property type="entry name" value="DPOR_bchN"/>
    <property type="match status" value="1"/>
</dbReference>
<evidence type="ECO:0000256" key="4">
    <source>
        <dbReference type="ARBA" id="ARBA00022741"/>
    </source>
</evidence>
<dbReference type="PANTHER" id="PTHR39429:SF3">
    <property type="entry name" value="LIGHT-INDEPENDENT PROTOCHLOROPHYLLIDE REDUCTASE SUBUNIT N"/>
    <property type="match status" value="1"/>
</dbReference>
<evidence type="ECO:0000256" key="2">
    <source>
        <dbReference type="ARBA" id="ARBA00022531"/>
    </source>
</evidence>
<dbReference type="PANTHER" id="PTHR39429">
    <property type="entry name" value="LIGHT-INDEPENDENT PROTOCHLOROPHYLLIDE REDUCTASE SUBUNIT N"/>
    <property type="match status" value="1"/>
</dbReference>
<evidence type="ECO:0000256" key="7">
    <source>
        <dbReference type="ARBA" id="ARBA00023004"/>
    </source>
</evidence>
<dbReference type="PIRSF" id="PIRSF000162">
    <property type="entry name" value="P_chlorophyll_rd"/>
    <property type="match status" value="1"/>
</dbReference>
<evidence type="ECO:0000259" key="12">
    <source>
        <dbReference type="Pfam" id="PF00148"/>
    </source>
</evidence>
<evidence type="ECO:0000256" key="3">
    <source>
        <dbReference type="ARBA" id="ARBA00022723"/>
    </source>
</evidence>
<keyword evidence="4 11" id="KW-0547">Nucleotide-binding</keyword>
<dbReference type="Gene3D" id="3.40.50.1980">
    <property type="entry name" value="Nitrogenase molybdenum iron protein domain"/>
    <property type="match status" value="3"/>
</dbReference>
<evidence type="ECO:0000256" key="8">
    <source>
        <dbReference type="ARBA" id="ARBA00023014"/>
    </source>
</evidence>
<dbReference type="Pfam" id="PF00148">
    <property type="entry name" value="Oxidored_nitro"/>
    <property type="match status" value="1"/>
</dbReference>
<keyword evidence="3 11" id="KW-0479">Metal-binding</keyword>
<comment type="subunit">
    <text evidence="11">Protochlorophyllide reductase is composed of three subunits; BchL, BchN and BchB. Forms a heterotetramer of two BchB and two BchN subunits.</text>
</comment>
<feature type="binding site" evidence="11">
    <location>
        <position position="32"/>
    </location>
    <ligand>
        <name>[4Fe-4S] cluster</name>
        <dbReference type="ChEBI" id="CHEBI:49883"/>
        <note>ligand shared with heterodimeric partner</note>
    </ligand>
</feature>
<dbReference type="AlphaFoldDB" id="A0AAU7JDZ5"/>
<dbReference type="InterPro" id="IPR050293">
    <property type="entry name" value="LIPOR_BchN/ChlN"/>
</dbReference>
<comment type="similarity">
    <text evidence="11">Belongs to the BchN/ChlN family.</text>
</comment>
<protein>
    <recommendedName>
        <fullName evidence="11">Light-independent protochlorophyllide reductase subunit N</fullName>
        <shortName evidence="11">DPOR subunit N</shortName>
        <shortName evidence="11">LI-POR subunit N</shortName>
        <ecNumber evidence="11">1.3.7.7</ecNumber>
    </recommendedName>
</protein>
<keyword evidence="9 11" id="KW-0149">Chlorophyll biosynthesis</keyword>
<proteinExistence type="inferred from homology"/>
<dbReference type="SUPFAM" id="SSF53807">
    <property type="entry name" value="Helical backbone' metal receptor"/>
    <property type="match status" value="1"/>
</dbReference>
<dbReference type="GO" id="GO:0016636">
    <property type="term" value="F:oxidoreductase activity, acting on the CH-CH group of donors, iron-sulfur protein as acceptor"/>
    <property type="evidence" value="ECO:0007669"/>
    <property type="project" value="UniProtKB-UniRule"/>
</dbReference>
<keyword evidence="10 11" id="KW-0077">Bacteriochlorophyll biosynthesis</keyword>
<comment type="function">
    <text evidence="11">Component of the dark-operative protochlorophyllide reductase (DPOR) that uses Mg-ATP and reduced ferredoxin to reduce ring D of protochlorophyllide (Pchlide) to form chlorophyllide a (Chlide). This reaction is light-independent. The NB-protein (BchN-BchB) is the catalytic component of the complex.</text>
</comment>
<dbReference type="EC" id="1.3.7.7" evidence="11"/>
<dbReference type="InterPro" id="IPR005970">
    <property type="entry name" value="Protochl_reductN"/>
</dbReference>
<dbReference type="HAMAP" id="MF_00352">
    <property type="entry name" value="ChlN_BchN"/>
    <property type="match status" value="1"/>
</dbReference>
<evidence type="ECO:0000256" key="5">
    <source>
        <dbReference type="ARBA" id="ARBA00022840"/>
    </source>
</evidence>
<accession>A0AAU7JDZ5</accession>
<gene>
    <name evidence="11" type="primary">bchN</name>
    <name evidence="13" type="ORF">ABEG18_22780</name>
</gene>
<dbReference type="InterPro" id="IPR000510">
    <property type="entry name" value="Nase/OxRdtase_comp1"/>
</dbReference>
<feature type="domain" description="Nitrogenase/oxidoreductase component 1" evidence="12">
    <location>
        <begin position="32"/>
        <end position="419"/>
    </location>
</feature>
<dbReference type="GO" id="GO:0046872">
    <property type="term" value="F:metal ion binding"/>
    <property type="evidence" value="ECO:0007669"/>
    <property type="project" value="UniProtKB-KW"/>
</dbReference>
<evidence type="ECO:0000256" key="6">
    <source>
        <dbReference type="ARBA" id="ARBA00023002"/>
    </source>
</evidence>
<dbReference type="GO" id="GO:0019685">
    <property type="term" value="P:photosynthesis, dark reaction"/>
    <property type="evidence" value="ECO:0007669"/>
    <property type="project" value="InterPro"/>
</dbReference>
<sequence length="430" mass="46344">MNERASPAAIAGPDGCSSAPVLRERGQREVFCGLTGIVWLHRKIQDAFFLVVGSRTCAHLIQSAAGVMIFAEPRFATAIIDERDLAGLADMNDELDRVVDQLLARRPDIRLLFLVGSCPSEVIKLDLSRAAGRLSLRHAPGVRVLSYSGSGIETTFTQGEDACLAALVPGLPDAAADGGPDLLVVGALSDVVEDQFARLFEALGIGPVAFLPPRRADQCPAVGPRTRFLLAQPFLADAARALEQRGAKRIPAPFPLGAEGVTLWLKAAADVFGVPAERFSAITAPARARAERALAPRRAELWGKSVFLFPDSQIEIPLARFLARELGMKPIEVGTPYLHREHLAEELALLPAGPRISEGQDVDRQLDRCREAAPDLVVCGLGLANPLEAEGLTTKWSIELIFTPIQGYDQAGDLAELFARPLVRRARLEV</sequence>
<evidence type="ECO:0000256" key="11">
    <source>
        <dbReference type="HAMAP-Rule" id="MF_00352"/>
    </source>
</evidence>
<reference evidence="13" key="1">
    <citation type="submission" date="2024-05" db="EMBL/GenBank/DDBJ databases">
        <authorList>
            <person name="Kim S."/>
            <person name="Heo J."/>
            <person name="Choi H."/>
            <person name="Choi Y."/>
            <person name="Kwon S.-W."/>
            <person name="Kim Y."/>
        </authorList>
    </citation>
    <scope>NUCLEOTIDE SEQUENCE</scope>
    <source>
        <strain evidence="13">KACC 23698</strain>
    </source>
</reference>
<comment type="cofactor">
    <cofactor evidence="11">
        <name>[4Fe-4S] cluster</name>
        <dbReference type="ChEBI" id="CHEBI:49883"/>
    </cofactor>
    <text evidence="11">Binds 1 [4Fe-4S] cluster per heterodimer. The cluster is bound at the heterodimer interface by residues from both subunits.</text>
</comment>
<dbReference type="EMBL" id="CP157484">
    <property type="protein sequence ID" value="XBO38493.1"/>
    <property type="molecule type" value="Genomic_DNA"/>
</dbReference>
<organism evidence="13">
    <name type="scientific">Alsobacter sp. KACC 23698</name>
    <dbReference type="NCBI Taxonomy" id="3149229"/>
    <lineage>
        <taxon>Bacteria</taxon>
        <taxon>Pseudomonadati</taxon>
        <taxon>Pseudomonadota</taxon>
        <taxon>Alphaproteobacteria</taxon>
        <taxon>Hyphomicrobiales</taxon>
        <taxon>Alsobacteraceae</taxon>
        <taxon>Alsobacter</taxon>
    </lineage>
</organism>
<keyword evidence="1 11" id="KW-0004">4Fe-4S</keyword>
<keyword evidence="5 11" id="KW-0067">ATP-binding</keyword>
<evidence type="ECO:0000256" key="10">
    <source>
        <dbReference type="ARBA" id="ARBA00023181"/>
    </source>
</evidence>